<dbReference type="Proteomes" id="UP001204851">
    <property type="component" value="Unassembled WGS sequence"/>
</dbReference>
<feature type="compositionally biased region" description="Low complexity" evidence="1">
    <location>
        <begin position="534"/>
        <end position="551"/>
    </location>
</feature>
<evidence type="ECO:0000313" key="3">
    <source>
        <dbReference type="Proteomes" id="UP001204851"/>
    </source>
</evidence>
<dbReference type="EMBL" id="JAMXMC010000007">
    <property type="protein sequence ID" value="MCO5977667.1"/>
    <property type="molecule type" value="Genomic_DNA"/>
</dbReference>
<organism evidence="2 3">
    <name type="scientific">Ideonella oryzae</name>
    <dbReference type="NCBI Taxonomy" id="2937441"/>
    <lineage>
        <taxon>Bacteria</taxon>
        <taxon>Pseudomonadati</taxon>
        <taxon>Pseudomonadota</taxon>
        <taxon>Betaproteobacteria</taxon>
        <taxon>Burkholderiales</taxon>
        <taxon>Sphaerotilaceae</taxon>
        <taxon>Ideonella</taxon>
    </lineage>
</organism>
<evidence type="ECO:0000256" key="1">
    <source>
        <dbReference type="SAM" id="MobiDB-lite"/>
    </source>
</evidence>
<protein>
    <submittedName>
        <fullName evidence="2">Uncharacterized protein</fullName>
    </submittedName>
</protein>
<sequence length="786" mass="84385">MDRPAEHPLAPRRALSARAHTLARTLARTLALTGLSSLLTLPAARASGGDGYEENAYAPEHHVTEAALPGYAAGRLGVLPGSYWRVYLALAWRAAQGHPLSAAETAALNVDGWHVGPTAPDWQARHDEDATGIAAWLAARAQAGAAPVKIEAERATPDYSFFLNCPKDAFERARQTLAERQRQSAAAPQWAARWLAQQDAVFANCSPPGIQFGQATQPPAVLPPALPADAPAWLRADHAYQSAAALFYAGQYEAARQRFLAIALDGGSPWQPWGRYLAARCLLRQATLALGPDHQPERTRQWLRTARDELSAQAPRFAPAAALLGWVDARLRPAEKAAELAGPLTQAPMDAAQVRALSDYLVLLDSLEQQPGLDDRPGLIQAADPMTRWIGAMQAGDEQRPAALALARREAQAAPAGSPGAVLWLAALVAQAQPRPAALQLSEAERRAAEAVPASSPLYLHLRYHLLRLQIEGGQAAAADAEVSRLLAHPPQPMDTATRNRWLALKLVTAPTLEAFLAAAPRQVAETGAGTPIARSDAASAAPAASTPAAPVMGLDDDFPRRLYRALPLSVLKTLPTRPDLPVAVKTGLIEALWTRAVLLGDWATADTWAPTLAQGRGTTAHLYTRFVQATTPEAKRLAATVIFVNTPELHPHRVDPQGNDTEWGCQGWGTGAQDALALTPPAFLSPAQQAEARREQALLDALPNRNAYLAPTLLAWAQGKPADPEAPKALHFFVASTRNECRPPVPANGQPAPEPTYSRGAFRLLHKLWPDSDWARTTKYHYGGR</sequence>
<comment type="caution">
    <text evidence="2">The sequence shown here is derived from an EMBL/GenBank/DDBJ whole genome shotgun (WGS) entry which is preliminary data.</text>
</comment>
<feature type="region of interest" description="Disordered" evidence="1">
    <location>
        <begin position="528"/>
        <end position="553"/>
    </location>
</feature>
<reference evidence="2 3" key="1">
    <citation type="submission" date="2022-06" db="EMBL/GenBank/DDBJ databases">
        <title>Ideonella sp. NS12-5 Genome sequencing and assembly.</title>
        <authorList>
            <person name="Jung Y."/>
        </authorList>
    </citation>
    <scope>NUCLEOTIDE SEQUENCE [LARGE SCALE GENOMIC DNA]</scope>
    <source>
        <strain evidence="2 3">NS12-5</strain>
    </source>
</reference>
<name>A0ABT1BQI4_9BURK</name>
<proteinExistence type="predicted"/>
<accession>A0ABT1BQI4</accession>
<dbReference type="RefSeq" id="WP_252770167.1">
    <property type="nucleotide sequence ID" value="NZ_JAMXMC010000007.1"/>
</dbReference>
<gene>
    <name evidence="2" type="ORF">M0L44_13240</name>
</gene>
<keyword evidence="3" id="KW-1185">Reference proteome</keyword>
<evidence type="ECO:0000313" key="2">
    <source>
        <dbReference type="EMBL" id="MCO5977667.1"/>
    </source>
</evidence>